<dbReference type="Gene3D" id="3.90.226.10">
    <property type="entry name" value="2-enoyl-CoA Hydratase, Chain A, domain 1"/>
    <property type="match status" value="1"/>
</dbReference>
<evidence type="ECO:0000313" key="2">
    <source>
        <dbReference type="EMBL" id="WOE74273.1"/>
    </source>
</evidence>
<dbReference type="GO" id="GO:0008236">
    <property type="term" value="F:serine-type peptidase activity"/>
    <property type="evidence" value="ECO:0007669"/>
    <property type="project" value="InterPro"/>
</dbReference>
<dbReference type="Proteomes" id="UP001302429">
    <property type="component" value="Chromosome"/>
</dbReference>
<keyword evidence="3" id="KW-1185">Reference proteome</keyword>
<dbReference type="SMART" id="SM00245">
    <property type="entry name" value="TSPc"/>
    <property type="match status" value="1"/>
</dbReference>
<reference evidence="2 3" key="1">
    <citation type="submission" date="2023-10" db="EMBL/GenBank/DDBJ databases">
        <title>Complete genome sequence of a Sphingomonadaceae bacterium.</title>
        <authorList>
            <person name="Yan C."/>
        </authorList>
    </citation>
    <scope>NUCLEOTIDE SEQUENCE [LARGE SCALE GENOMIC DNA]</scope>
    <source>
        <strain evidence="2 3">SCSIO 66989</strain>
    </source>
</reference>
<dbReference type="RefSeq" id="WP_317080510.1">
    <property type="nucleotide sequence ID" value="NZ_CP136594.1"/>
</dbReference>
<dbReference type="GO" id="GO:0030288">
    <property type="term" value="C:outer membrane-bounded periplasmic space"/>
    <property type="evidence" value="ECO:0007669"/>
    <property type="project" value="TreeGrafter"/>
</dbReference>
<accession>A0AA97F6P5</accession>
<dbReference type="GO" id="GO:0007165">
    <property type="term" value="P:signal transduction"/>
    <property type="evidence" value="ECO:0007669"/>
    <property type="project" value="TreeGrafter"/>
</dbReference>
<dbReference type="CDD" id="cd06567">
    <property type="entry name" value="Peptidase_S41"/>
    <property type="match status" value="1"/>
</dbReference>
<dbReference type="Pfam" id="PF03572">
    <property type="entry name" value="Peptidase_S41"/>
    <property type="match status" value="1"/>
</dbReference>
<evidence type="ECO:0000259" key="1">
    <source>
        <dbReference type="SMART" id="SM00245"/>
    </source>
</evidence>
<dbReference type="InterPro" id="IPR029045">
    <property type="entry name" value="ClpP/crotonase-like_dom_sf"/>
</dbReference>
<dbReference type="KEGG" id="acoa:RB602_10450"/>
<dbReference type="PANTHER" id="PTHR32060">
    <property type="entry name" value="TAIL-SPECIFIC PROTEASE"/>
    <property type="match status" value="1"/>
</dbReference>
<feature type="domain" description="Tail specific protease" evidence="1">
    <location>
        <begin position="218"/>
        <end position="446"/>
    </location>
</feature>
<protein>
    <submittedName>
        <fullName evidence="2">S41 family peptidase</fullName>
    </submittedName>
</protein>
<dbReference type="GO" id="GO:0004175">
    <property type="term" value="F:endopeptidase activity"/>
    <property type="evidence" value="ECO:0007669"/>
    <property type="project" value="TreeGrafter"/>
</dbReference>
<gene>
    <name evidence="2" type="ORF">RB602_10450</name>
</gene>
<dbReference type="EMBL" id="CP136594">
    <property type="protein sequence ID" value="WOE74273.1"/>
    <property type="molecule type" value="Genomic_DNA"/>
</dbReference>
<proteinExistence type="predicted"/>
<name>A0AA97F6P5_9SPHN</name>
<evidence type="ECO:0000313" key="3">
    <source>
        <dbReference type="Proteomes" id="UP001302429"/>
    </source>
</evidence>
<sequence>MSIVLTRRKALIGGGVVAAVSGTAGVGFLMTSEPPLAPGPFAPEALQNDLKIWQQALLQRHPRWHGHSHLDDATETAFQAVAASITEPLSRQDAFRAFGKMNPYFRDAHTLLMPSLTGGGPYDDIDKQFPFGVDVKANGSFSLRSSWTHEDGEYPPLKSGTEILAINGVDASQILERIKPYSHGETEILRGYILSLLLPQWLDCVLGWRDRFSIVLREGNTTRQIKWKSGEHWEADDAKTRYAPTISWPVAGTALLRVPTFDVDDDPTLFEKQIADCFAELNKRGADKLVIDIRNNTGGQSDAGAYIIRHLIDKPVTQVSRAREKLNEDNNGIFGWYGEPGTLREFDMDEEQIEPVSSDQRFNGQSYVWIDELSYSASILFATAMQDHGIAKLIGTPTGGFANQTGNMMPTRLPTTGFNAYIATREFLRPNGDTHVGPVVPDILQAKGESDAAFLTGVLS</sequence>
<organism evidence="2 3">
    <name type="scientific">Alterisphingorhabdus coralli</name>
    <dbReference type="NCBI Taxonomy" id="3071408"/>
    <lineage>
        <taxon>Bacteria</taxon>
        <taxon>Pseudomonadati</taxon>
        <taxon>Pseudomonadota</taxon>
        <taxon>Alphaproteobacteria</taxon>
        <taxon>Sphingomonadales</taxon>
        <taxon>Sphingomonadaceae</taxon>
        <taxon>Alterisphingorhabdus (ex Yan et al. 2024)</taxon>
    </lineage>
</organism>
<dbReference type="PANTHER" id="PTHR32060:SF30">
    <property type="entry name" value="CARBOXY-TERMINAL PROCESSING PROTEASE CTPA"/>
    <property type="match status" value="1"/>
</dbReference>
<dbReference type="AlphaFoldDB" id="A0AA97F6P5"/>
<dbReference type="SUPFAM" id="SSF52096">
    <property type="entry name" value="ClpP/crotonase"/>
    <property type="match status" value="1"/>
</dbReference>
<dbReference type="InterPro" id="IPR005151">
    <property type="entry name" value="Tail-specific_protease"/>
</dbReference>
<dbReference type="GO" id="GO:0006508">
    <property type="term" value="P:proteolysis"/>
    <property type="evidence" value="ECO:0007669"/>
    <property type="project" value="InterPro"/>
</dbReference>